<dbReference type="PROSITE" id="PS51094">
    <property type="entry name" value="PTS_EIIA_TYPE_2"/>
    <property type="match status" value="1"/>
</dbReference>
<dbReference type="HOGENOM" id="CLU_072531_5_2_0"/>
<evidence type="ECO:0000313" key="3">
    <source>
        <dbReference type="Proteomes" id="UP000001520"/>
    </source>
</evidence>
<dbReference type="PANTHER" id="PTHR47738:SF1">
    <property type="entry name" value="NITROGEN REGULATORY PROTEIN"/>
    <property type="match status" value="1"/>
</dbReference>
<name>D3PD43_DEFDS</name>
<dbReference type="Gene3D" id="3.40.930.10">
    <property type="entry name" value="Mannitol-specific EII, Chain A"/>
    <property type="match status" value="1"/>
</dbReference>
<gene>
    <name evidence="2" type="ordered locus">DEFDS_1046</name>
</gene>
<evidence type="ECO:0000259" key="1">
    <source>
        <dbReference type="PROSITE" id="PS51094"/>
    </source>
</evidence>
<dbReference type="EMBL" id="AP011529">
    <property type="protein sequence ID" value="BAI80516.1"/>
    <property type="molecule type" value="Genomic_DNA"/>
</dbReference>
<accession>D3PD43</accession>
<dbReference type="Pfam" id="PF00359">
    <property type="entry name" value="PTS_EIIA_2"/>
    <property type="match status" value="1"/>
</dbReference>
<dbReference type="InterPro" id="IPR016152">
    <property type="entry name" value="PTrfase/Anion_transptr"/>
</dbReference>
<sequence length="153" mass="17369">MKISDYVDEKHVIFIDEKLDKDALLKLFAEKFRELDAISDSQAIFEALYERELLSSTAVGEEVAIPHAKLANLDDIKMIIAISKVGQDFQAVDNLPVKLFFVVIAPANKMQLHLKALARISRLVKMTDFKKRALEQDSAKKVIDILVEEENKL</sequence>
<proteinExistence type="predicted"/>
<dbReference type="InterPro" id="IPR002178">
    <property type="entry name" value="PTS_EIIA_type-2_dom"/>
</dbReference>
<dbReference type="PROSITE" id="PS00372">
    <property type="entry name" value="PTS_EIIA_TYPE_2_HIS"/>
    <property type="match status" value="1"/>
</dbReference>
<reference evidence="2 3" key="1">
    <citation type="journal article" date="2010" name="DNA Res.">
        <title>Bacterial lifestyle in a deep-sea hydrothermal vent chimney revealed by the genome sequence of the thermophilic bacterium Deferribacter desulfuricans SSM1.</title>
        <authorList>
            <person name="Takaki Y."/>
            <person name="Shimamura S."/>
            <person name="Nakagawa S."/>
            <person name="Fukuhara Y."/>
            <person name="Horikawa H."/>
            <person name="Ankai A."/>
            <person name="Harada T."/>
            <person name="Hosoyama A."/>
            <person name="Oguchi A."/>
            <person name="Fukui S."/>
            <person name="Fujita N."/>
            <person name="Takami H."/>
            <person name="Takai K."/>
        </authorList>
    </citation>
    <scope>NUCLEOTIDE SEQUENCE [LARGE SCALE GENOMIC DNA]</scope>
    <source>
        <strain evidence="3">DSM 14783 / JCM 11476 / NBRC 101012 / SSM1</strain>
    </source>
</reference>
<dbReference type="Proteomes" id="UP000001520">
    <property type="component" value="Chromosome"/>
</dbReference>
<protein>
    <submittedName>
        <fullName evidence="2">PTS system, fructose-specific enzyme II, A component</fullName>
    </submittedName>
</protein>
<dbReference type="PANTHER" id="PTHR47738">
    <property type="entry name" value="PTS SYSTEM FRUCTOSE-LIKE EIIA COMPONENT-RELATED"/>
    <property type="match status" value="1"/>
</dbReference>
<dbReference type="SUPFAM" id="SSF55804">
    <property type="entry name" value="Phoshotransferase/anion transport protein"/>
    <property type="match status" value="1"/>
</dbReference>
<organism evidence="2 3">
    <name type="scientific">Deferribacter desulfuricans (strain DSM 14783 / JCM 11476 / NBRC 101012 / SSM1)</name>
    <dbReference type="NCBI Taxonomy" id="639282"/>
    <lineage>
        <taxon>Bacteria</taxon>
        <taxon>Pseudomonadati</taxon>
        <taxon>Deferribacterota</taxon>
        <taxon>Deferribacteres</taxon>
        <taxon>Deferribacterales</taxon>
        <taxon>Deferribacteraceae</taxon>
        <taxon>Deferribacter</taxon>
    </lineage>
</organism>
<keyword evidence="3" id="KW-1185">Reference proteome</keyword>
<dbReference type="RefSeq" id="WP_013007763.1">
    <property type="nucleotide sequence ID" value="NC_013939.1"/>
</dbReference>
<dbReference type="STRING" id="639282.DEFDS_1046"/>
<dbReference type="GO" id="GO:0030295">
    <property type="term" value="F:protein kinase activator activity"/>
    <property type="evidence" value="ECO:0007669"/>
    <property type="project" value="TreeGrafter"/>
</dbReference>
<dbReference type="OrthoDB" id="95460at2"/>
<feature type="domain" description="PTS EIIA type-2" evidence="1">
    <location>
        <begin position="5"/>
        <end position="149"/>
    </location>
</feature>
<dbReference type="eggNOG" id="COG1762">
    <property type="taxonomic scope" value="Bacteria"/>
</dbReference>
<dbReference type="KEGG" id="ddf:DEFDS_1046"/>
<dbReference type="InterPro" id="IPR051541">
    <property type="entry name" value="PTS_SugarTrans_NitroReg"/>
</dbReference>
<dbReference type="AlphaFoldDB" id="D3PD43"/>
<evidence type="ECO:0000313" key="2">
    <source>
        <dbReference type="EMBL" id="BAI80516.1"/>
    </source>
</evidence>